<evidence type="ECO:0000256" key="1">
    <source>
        <dbReference type="SAM" id="Coils"/>
    </source>
</evidence>
<accession>A0AAV1HVU3</accession>
<feature type="compositionally biased region" description="Low complexity" evidence="2">
    <location>
        <begin position="610"/>
        <end position="626"/>
    </location>
</feature>
<keyword evidence="4" id="KW-1185">Reference proteome</keyword>
<feature type="region of interest" description="Disordered" evidence="2">
    <location>
        <begin position="647"/>
        <end position="714"/>
    </location>
</feature>
<keyword evidence="1" id="KW-0175">Coiled coil</keyword>
<evidence type="ECO:0000313" key="4">
    <source>
        <dbReference type="Proteomes" id="UP001314263"/>
    </source>
</evidence>
<dbReference type="EMBL" id="CAUYUE010000003">
    <property type="protein sequence ID" value="CAK0753433.1"/>
    <property type="molecule type" value="Genomic_DNA"/>
</dbReference>
<evidence type="ECO:0000313" key="3">
    <source>
        <dbReference type="EMBL" id="CAK0753433.1"/>
    </source>
</evidence>
<sequence length="714" mass="77227">MAGSTSNSFALLGIGDGFQQVPSKKAKRRKSRTGDKPQVIEAPTNVTNPPFEASEEMAGASSEIFQQVKGLRTKGTKEQRGTNPDTIRQEEQAARNTHSQEALQSLFARWEKTVEQEAAGEDPSDRSSMGYREALVHSRAINNALEQLLALPDPSALKPRLTSFLEALLQEHSARPGKLACAAVELAAFAVQDKSQDFAREARHALQTVGTLTRHMAASAAASQASRQHSGEEGQLAQLCTKKEAALEQAQSVEERLQLSSDLHELCANRLDAAGPGISGLNEPMQQISAWQDKLQRNLVEEESLSVEAQSLHDQLEELKQKIDEVEGRLQKVADRRQQVADILSGKTTDQVKRPEQMQEELTATSKLKAALEEMVSADSPAAAPEEDKQPASAYVSSLVMLLTCVRASACELLERGRQAARHVRNARQAVQQVDSMADKEQREKLKPSALTALEGRERELKGIQRYAESMAASTEKAAADFHARQTVLSMSPDQAMQVAGLLKTVRETVSKIAAGPEPAPEPQKSEKTGRREKNSNAAVERERNAASTMERPPGPKAQAKAPHSSAPKRESKPSQSHKLTAAEARKRAGFTVREKADPAWMRKSGSSLPARAPAPQAANGHAPAASKPVTPQKMVSYAKLLNGHAAAPSASQLDDASTAEEDSVMDVQTTSEKSTPPKEHDKNSREAQDPAESVDATSKAAEDHPAASRPIEI</sequence>
<reference evidence="3 4" key="1">
    <citation type="submission" date="2023-10" db="EMBL/GenBank/DDBJ databases">
        <authorList>
            <person name="Maclean D."/>
            <person name="Macfadyen A."/>
        </authorList>
    </citation>
    <scope>NUCLEOTIDE SEQUENCE [LARGE SCALE GENOMIC DNA]</scope>
</reference>
<organism evidence="3 4">
    <name type="scientific">Coccomyxa viridis</name>
    <dbReference type="NCBI Taxonomy" id="1274662"/>
    <lineage>
        <taxon>Eukaryota</taxon>
        <taxon>Viridiplantae</taxon>
        <taxon>Chlorophyta</taxon>
        <taxon>core chlorophytes</taxon>
        <taxon>Trebouxiophyceae</taxon>
        <taxon>Trebouxiophyceae incertae sedis</taxon>
        <taxon>Coccomyxaceae</taxon>
        <taxon>Coccomyxa</taxon>
    </lineage>
</organism>
<evidence type="ECO:0000256" key="2">
    <source>
        <dbReference type="SAM" id="MobiDB-lite"/>
    </source>
</evidence>
<feature type="region of interest" description="Disordered" evidence="2">
    <location>
        <begin position="513"/>
        <end position="631"/>
    </location>
</feature>
<comment type="caution">
    <text evidence="3">The sequence shown here is derived from an EMBL/GenBank/DDBJ whole genome shotgun (WGS) entry which is preliminary data.</text>
</comment>
<feature type="region of interest" description="Disordered" evidence="2">
    <location>
        <begin position="1"/>
        <end position="59"/>
    </location>
</feature>
<gene>
    <name evidence="3" type="ORF">CVIRNUC_002220</name>
</gene>
<protein>
    <submittedName>
        <fullName evidence="3">Uncharacterized protein</fullName>
    </submittedName>
</protein>
<feature type="coiled-coil region" evidence="1">
    <location>
        <begin position="302"/>
        <end position="336"/>
    </location>
</feature>
<feature type="compositionally biased region" description="Basic and acidic residues" evidence="2">
    <location>
        <begin position="524"/>
        <end position="545"/>
    </location>
</feature>
<dbReference type="Proteomes" id="UP001314263">
    <property type="component" value="Unassembled WGS sequence"/>
</dbReference>
<feature type="compositionally biased region" description="Basic and acidic residues" evidence="2">
    <location>
        <begin position="676"/>
        <end position="689"/>
    </location>
</feature>
<name>A0AAV1HVU3_9CHLO</name>
<feature type="region of interest" description="Disordered" evidence="2">
    <location>
        <begin position="71"/>
        <end position="101"/>
    </location>
</feature>
<feature type="compositionally biased region" description="Basic and acidic residues" evidence="2">
    <location>
        <begin position="701"/>
        <end position="714"/>
    </location>
</feature>
<proteinExistence type="predicted"/>
<dbReference type="AlphaFoldDB" id="A0AAV1HVU3"/>